<protein>
    <submittedName>
        <fullName evidence="1">Uncharacterized protein</fullName>
    </submittedName>
</protein>
<organism evidence="1 2">
    <name type="scientific">Panicum virgatum</name>
    <name type="common">Blackwell switchgrass</name>
    <dbReference type="NCBI Taxonomy" id="38727"/>
    <lineage>
        <taxon>Eukaryota</taxon>
        <taxon>Viridiplantae</taxon>
        <taxon>Streptophyta</taxon>
        <taxon>Embryophyta</taxon>
        <taxon>Tracheophyta</taxon>
        <taxon>Spermatophyta</taxon>
        <taxon>Magnoliopsida</taxon>
        <taxon>Liliopsida</taxon>
        <taxon>Poales</taxon>
        <taxon>Poaceae</taxon>
        <taxon>PACMAD clade</taxon>
        <taxon>Panicoideae</taxon>
        <taxon>Panicodae</taxon>
        <taxon>Paniceae</taxon>
        <taxon>Panicinae</taxon>
        <taxon>Panicum</taxon>
        <taxon>Panicum sect. Hiantes</taxon>
    </lineage>
</organism>
<proteinExistence type="predicted"/>
<evidence type="ECO:0000313" key="1">
    <source>
        <dbReference type="EMBL" id="KAG2601512.1"/>
    </source>
</evidence>
<comment type="caution">
    <text evidence="1">The sequence shown here is derived from an EMBL/GenBank/DDBJ whole genome shotgun (WGS) entry which is preliminary data.</text>
</comment>
<dbReference type="Proteomes" id="UP000823388">
    <property type="component" value="Chromosome 5K"/>
</dbReference>
<evidence type="ECO:0000313" key="2">
    <source>
        <dbReference type="Proteomes" id="UP000823388"/>
    </source>
</evidence>
<dbReference type="EMBL" id="CM029045">
    <property type="protein sequence ID" value="KAG2601512.1"/>
    <property type="molecule type" value="Genomic_DNA"/>
</dbReference>
<accession>A0A8T0SPP0</accession>
<reference evidence="1" key="1">
    <citation type="submission" date="2020-05" db="EMBL/GenBank/DDBJ databases">
        <title>WGS assembly of Panicum virgatum.</title>
        <authorList>
            <person name="Lovell J.T."/>
            <person name="Jenkins J."/>
            <person name="Shu S."/>
            <person name="Juenger T.E."/>
            <person name="Schmutz J."/>
        </authorList>
    </citation>
    <scope>NUCLEOTIDE SEQUENCE</scope>
    <source>
        <strain evidence="1">AP13</strain>
    </source>
</reference>
<dbReference type="AlphaFoldDB" id="A0A8T0SPP0"/>
<sequence>MPAVLAAFASLRAAAAIVSGNSSFPSSHRLKHRFSSNFSSSSSSNCL</sequence>
<keyword evidence="2" id="KW-1185">Reference proteome</keyword>
<gene>
    <name evidence="1" type="ORF">PVAP13_5KG438707</name>
</gene>
<name>A0A8T0SPP0_PANVG</name>